<dbReference type="EMBL" id="BSDR01000001">
    <property type="protein sequence ID" value="GLI35737.1"/>
    <property type="molecule type" value="Genomic_DNA"/>
</dbReference>
<evidence type="ECO:0000313" key="2">
    <source>
        <dbReference type="EMBL" id="GLI35737.1"/>
    </source>
</evidence>
<name>A0A9W6FVQ8_9BACT</name>
<feature type="chain" id="PRO_5040765393" evidence="1">
    <location>
        <begin position="22"/>
        <end position="108"/>
    </location>
</feature>
<evidence type="ECO:0000313" key="3">
    <source>
        <dbReference type="Proteomes" id="UP001144372"/>
    </source>
</evidence>
<keyword evidence="1" id="KW-0732">Signal</keyword>
<dbReference type="RefSeq" id="WP_281795758.1">
    <property type="nucleotide sequence ID" value="NZ_BSDR01000001.1"/>
</dbReference>
<organism evidence="2 3">
    <name type="scientific">Desulforhabdus amnigena</name>
    <dbReference type="NCBI Taxonomy" id="40218"/>
    <lineage>
        <taxon>Bacteria</taxon>
        <taxon>Pseudomonadati</taxon>
        <taxon>Thermodesulfobacteriota</taxon>
        <taxon>Syntrophobacteria</taxon>
        <taxon>Syntrophobacterales</taxon>
        <taxon>Syntrophobacteraceae</taxon>
        <taxon>Desulforhabdus</taxon>
    </lineage>
</organism>
<comment type="caution">
    <text evidence="2">The sequence shown here is derived from an EMBL/GenBank/DDBJ whole genome shotgun (WGS) entry which is preliminary data.</text>
</comment>
<sequence length="108" mass="11824">MLRALCITTLILAVLTSLSHAFTTKATGIRPMNKSQAINAKPAPSIHTAVKNIVLHKIEGGYIYSRDGQAFQINPTTKIIDNSDKNSSKMRIAELFFQRGILVAVSIK</sequence>
<feature type="signal peptide" evidence="1">
    <location>
        <begin position="1"/>
        <end position="21"/>
    </location>
</feature>
<evidence type="ECO:0000256" key="1">
    <source>
        <dbReference type="SAM" id="SignalP"/>
    </source>
</evidence>
<keyword evidence="3" id="KW-1185">Reference proteome</keyword>
<gene>
    <name evidence="2" type="ORF">DAMNIGENAA_31700</name>
</gene>
<dbReference type="Proteomes" id="UP001144372">
    <property type="component" value="Unassembled WGS sequence"/>
</dbReference>
<reference evidence="2" key="1">
    <citation type="submission" date="2022-12" db="EMBL/GenBank/DDBJ databases">
        <title>Reference genome sequencing for broad-spectrum identification of bacterial and archaeal isolates by mass spectrometry.</title>
        <authorList>
            <person name="Sekiguchi Y."/>
            <person name="Tourlousse D.M."/>
        </authorList>
    </citation>
    <scope>NUCLEOTIDE SEQUENCE</scope>
    <source>
        <strain evidence="2">ASRB1</strain>
    </source>
</reference>
<proteinExistence type="predicted"/>
<dbReference type="AlphaFoldDB" id="A0A9W6FVQ8"/>
<accession>A0A9W6FVQ8</accession>
<protein>
    <submittedName>
        <fullName evidence="2">Uncharacterized protein</fullName>
    </submittedName>
</protein>